<feature type="transmembrane region" description="Helical" evidence="1">
    <location>
        <begin position="148"/>
        <end position="170"/>
    </location>
</feature>
<feature type="transmembrane region" description="Helical" evidence="1">
    <location>
        <begin position="86"/>
        <end position="108"/>
    </location>
</feature>
<proteinExistence type="predicted"/>
<keyword evidence="1" id="KW-0812">Transmembrane</keyword>
<feature type="transmembrane region" description="Helical" evidence="1">
    <location>
        <begin position="270"/>
        <end position="293"/>
    </location>
</feature>
<evidence type="ECO:0000313" key="2">
    <source>
        <dbReference type="EMBL" id="KAF2729458.1"/>
    </source>
</evidence>
<feature type="transmembrane region" description="Helical" evidence="1">
    <location>
        <begin position="182"/>
        <end position="206"/>
    </location>
</feature>
<name>A0A9P4QQ68_9PLEO</name>
<comment type="caution">
    <text evidence="2">The sequence shown here is derived from an EMBL/GenBank/DDBJ whole genome shotgun (WGS) entry which is preliminary data.</text>
</comment>
<gene>
    <name evidence="2" type="ORF">EJ04DRAFT_588713</name>
</gene>
<evidence type="ECO:0000313" key="3">
    <source>
        <dbReference type="Proteomes" id="UP000799444"/>
    </source>
</evidence>
<dbReference type="Pfam" id="PF10067">
    <property type="entry name" value="DUF2306"/>
    <property type="match status" value="1"/>
</dbReference>
<feature type="transmembrane region" description="Helical" evidence="1">
    <location>
        <begin position="31"/>
        <end position="51"/>
    </location>
</feature>
<sequence length="355" mass="39543">MVSPTSPPRNSFNAFARHIYNPLGFSKAYNFVLWFIFAGTLLGFSLARLMYLNFDGIFCNRDRTGANSAAPGECYYYQFDKNKIGIMLHLATILPASMLVIFQFLPVIRHKWMLVHRLNGYLVLLLFIPSLAGVLMIARHAFGGGLDIQVAVGALAIMSLGSFILAYVNIKKLQIEQHRAWMLRGWFYAPSIITVRIIMIITARIISNDSYFVAKPCAVLDFIHQTEEATMELYPACAAFYNGTNLGQQALVHATMKGGIPSEIGAALNISFGMAMWLALAMHAIGVEVYLHLTPRETERLRKVSYQRQLEAGMRHPGYAGLTAERLGDAYCAPKKGSVDIGRESQDDRAHGRVV</sequence>
<keyword evidence="1" id="KW-1133">Transmembrane helix</keyword>
<evidence type="ECO:0000256" key="1">
    <source>
        <dbReference type="SAM" id="Phobius"/>
    </source>
</evidence>
<keyword evidence="1" id="KW-0472">Membrane</keyword>
<dbReference type="Proteomes" id="UP000799444">
    <property type="component" value="Unassembled WGS sequence"/>
</dbReference>
<accession>A0A9P4QQ68</accession>
<dbReference type="AlphaFoldDB" id="A0A9P4QQ68"/>
<dbReference type="InterPro" id="IPR018750">
    <property type="entry name" value="DUF2306_membrane"/>
</dbReference>
<keyword evidence="3" id="KW-1185">Reference proteome</keyword>
<dbReference type="EMBL" id="ML996244">
    <property type="protein sequence ID" value="KAF2729458.1"/>
    <property type="molecule type" value="Genomic_DNA"/>
</dbReference>
<dbReference type="OrthoDB" id="193478at2759"/>
<feature type="transmembrane region" description="Helical" evidence="1">
    <location>
        <begin position="120"/>
        <end position="142"/>
    </location>
</feature>
<reference evidence="2" key="1">
    <citation type="journal article" date="2020" name="Stud. Mycol.">
        <title>101 Dothideomycetes genomes: a test case for predicting lifestyles and emergence of pathogens.</title>
        <authorList>
            <person name="Haridas S."/>
            <person name="Albert R."/>
            <person name="Binder M."/>
            <person name="Bloem J."/>
            <person name="Labutti K."/>
            <person name="Salamov A."/>
            <person name="Andreopoulos B."/>
            <person name="Baker S."/>
            <person name="Barry K."/>
            <person name="Bills G."/>
            <person name="Bluhm B."/>
            <person name="Cannon C."/>
            <person name="Castanera R."/>
            <person name="Culley D."/>
            <person name="Daum C."/>
            <person name="Ezra D."/>
            <person name="Gonzalez J."/>
            <person name="Henrissat B."/>
            <person name="Kuo A."/>
            <person name="Liang C."/>
            <person name="Lipzen A."/>
            <person name="Lutzoni F."/>
            <person name="Magnuson J."/>
            <person name="Mondo S."/>
            <person name="Nolan M."/>
            <person name="Ohm R."/>
            <person name="Pangilinan J."/>
            <person name="Park H.-J."/>
            <person name="Ramirez L."/>
            <person name="Alfaro M."/>
            <person name="Sun H."/>
            <person name="Tritt A."/>
            <person name="Yoshinaga Y."/>
            <person name="Zwiers L.-H."/>
            <person name="Turgeon B."/>
            <person name="Goodwin S."/>
            <person name="Spatafora J."/>
            <person name="Crous P."/>
            <person name="Grigoriev I."/>
        </authorList>
    </citation>
    <scope>NUCLEOTIDE SEQUENCE</scope>
    <source>
        <strain evidence="2">CBS 125425</strain>
    </source>
</reference>
<protein>
    <submittedName>
        <fullName evidence="2">Uncharacterized protein</fullName>
    </submittedName>
</protein>
<organism evidence="2 3">
    <name type="scientific">Polyplosphaeria fusca</name>
    <dbReference type="NCBI Taxonomy" id="682080"/>
    <lineage>
        <taxon>Eukaryota</taxon>
        <taxon>Fungi</taxon>
        <taxon>Dikarya</taxon>
        <taxon>Ascomycota</taxon>
        <taxon>Pezizomycotina</taxon>
        <taxon>Dothideomycetes</taxon>
        <taxon>Pleosporomycetidae</taxon>
        <taxon>Pleosporales</taxon>
        <taxon>Tetraplosphaeriaceae</taxon>
        <taxon>Polyplosphaeria</taxon>
    </lineage>
</organism>